<evidence type="ECO:0000313" key="2">
    <source>
        <dbReference type="EMBL" id="GAA4487545.1"/>
    </source>
</evidence>
<feature type="compositionally biased region" description="Basic and acidic residues" evidence="1">
    <location>
        <begin position="105"/>
        <end position="133"/>
    </location>
</feature>
<feature type="compositionally biased region" description="Basic and acidic residues" evidence="1">
    <location>
        <begin position="157"/>
        <end position="174"/>
    </location>
</feature>
<name>A0ABP8PHW8_9NOCA</name>
<accession>A0ABP8PHW8</accession>
<sequence>MGASGAVPTASPFSGCRVLAEFGAAPATISARCLQGGTRKRIRPGLVLLHNGFPTQLERTTAALMCGGPGSTLSGHAATIRDVADADALVAAAQDDPRPLPYAKRGPERQGRADRASRRRPHADYRPGRDTRNLRRGSGFRRRFRVVHAIRGRCRGRRADRPARHRARGADRRRSAREIREAFLYTPSLL</sequence>
<comment type="caution">
    <text evidence="2">The sequence shown here is derived from an EMBL/GenBank/DDBJ whole genome shotgun (WGS) entry which is preliminary data.</text>
</comment>
<gene>
    <name evidence="2" type="ORF">GCM10023094_46110</name>
</gene>
<dbReference type="EMBL" id="BAABFB010000068">
    <property type="protein sequence ID" value="GAA4487545.1"/>
    <property type="molecule type" value="Genomic_DNA"/>
</dbReference>
<keyword evidence="3" id="KW-1185">Reference proteome</keyword>
<reference evidence="3" key="1">
    <citation type="journal article" date="2019" name="Int. J. Syst. Evol. Microbiol.">
        <title>The Global Catalogue of Microorganisms (GCM) 10K type strain sequencing project: providing services to taxonomists for standard genome sequencing and annotation.</title>
        <authorList>
            <consortium name="The Broad Institute Genomics Platform"/>
            <consortium name="The Broad Institute Genome Sequencing Center for Infectious Disease"/>
            <person name="Wu L."/>
            <person name="Ma J."/>
        </authorList>
    </citation>
    <scope>NUCLEOTIDE SEQUENCE [LARGE SCALE GENOMIC DNA]</scope>
    <source>
        <strain evidence="3">JCM 32206</strain>
    </source>
</reference>
<evidence type="ECO:0000256" key="1">
    <source>
        <dbReference type="SAM" id="MobiDB-lite"/>
    </source>
</evidence>
<feature type="region of interest" description="Disordered" evidence="1">
    <location>
        <begin position="94"/>
        <end position="138"/>
    </location>
</feature>
<feature type="region of interest" description="Disordered" evidence="1">
    <location>
        <begin position="155"/>
        <end position="174"/>
    </location>
</feature>
<proteinExistence type="predicted"/>
<evidence type="ECO:0000313" key="3">
    <source>
        <dbReference type="Proteomes" id="UP001501183"/>
    </source>
</evidence>
<protein>
    <submittedName>
        <fullName evidence="2">Uncharacterized protein</fullName>
    </submittedName>
</protein>
<dbReference type="Proteomes" id="UP001501183">
    <property type="component" value="Unassembled WGS sequence"/>
</dbReference>
<organism evidence="2 3">
    <name type="scientific">Rhodococcus olei</name>
    <dbReference type="NCBI Taxonomy" id="2161675"/>
    <lineage>
        <taxon>Bacteria</taxon>
        <taxon>Bacillati</taxon>
        <taxon>Actinomycetota</taxon>
        <taxon>Actinomycetes</taxon>
        <taxon>Mycobacteriales</taxon>
        <taxon>Nocardiaceae</taxon>
        <taxon>Rhodococcus</taxon>
    </lineage>
</organism>